<evidence type="ECO:0000313" key="3">
    <source>
        <dbReference type="EMBL" id="PWY93931.1"/>
    </source>
</evidence>
<evidence type="ECO:0000256" key="1">
    <source>
        <dbReference type="SAM" id="MobiDB-lite"/>
    </source>
</evidence>
<proteinExistence type="predicted"/>
<sequence length="215" mass="22313">MCRLQRHLFVPSLHLILFLFLDLVDKMLLKRPVSLILATATLYGQCTATSNKSPALVQRVSPLEGGVLEKRDTCSDGSRSGRGGCTGEATRITIHTPYITVAETTGSVTVPAITTSEPEIITSSSSSASRTAVSSSETGLTTSSDMSVSTSSTSSTSASSSTTNPSSSSASATSISRNTETASTSAIQTLSANSAPEMTTLDTSWLVALGALLFY</sequence>
<dbReference type="Proteomes" id="UP000246702">
    <property type="component" value="Unassembled WGS sequence"/>
</dbReference>
<dbReference type="RefSeq" id="XP_025470692.1">
    <property type="nucleotide sequence ID" value="XM_025613127.1"/>
</dbReference>
<feature type="compositionally biased region" description="Low complexity" evidence="1">
    <location>
        <begin position="119"/>
        <end position="176"/>
    </location>
</feature>
<evidence type="ECO:0000256" key="2">
    <source>
        <dbReference type="SAM" id="Phobius"/>
    </source>
</evidence>
<evidence type="ECO:0000313" key="4">
    <source>
        <dbReference type="Proteomes" id="UP000246702"/>
    </source>
</evidence>
<dbReference type="GeneID" id="37115270"/>
<keyword evidence="4" id="KW-1185">Reference proteome</keyword>
<feature type="transmembrane region" description="Helical" evidence="2">
    <location>
        <begin position="6"/>
        <end position="24"/>
    </location>
</feature>
<organism evidence="3 4">
    <name type="scientific">Aspergillus sclerotioniger CBS 115572</name>
    <dbReference type="NCBI Taxonomy" id="1450535"/>
    <lineage>
        <taxon>Eukaryota</taxon>
        <taxon>Fungi</taxon>
        <taxon>Dikarya</taxon>
        <taxon>Ascomycota</taxon>
        <taxon>Pezizomycotina</taxon>
        <taxon>Eurotiomycetes</taxon>
        <taxon>Eurotiomycetidae</taxon>
        <taxon>Eurotiales</taxon>
        <taxon>Aspergillaceae</taxon>
        <taxon>Aspergillus</taxon>
        <taxon>Aspergillus subgen. Circumdati</taxon>
    </lineage>
</organism>
<dbReference type="STRING" id="1450535.A0A317X6Y1"/>
<feature type="region of interest" description="Disordered" evidence="1">
    <location>
        <begin position="119"/>
        <end position="180"/>
    </location>
</feature>
<comment type="caution">
    <text evidence="3">The sequence shown here is derived from an EMBL/GenBank/DDBJ whole genome shotgun (WGS) entry which is preliminary data.</text>
</comment>
<protein>
    <submittedName>
        <fullName evidence="3">Uncharacterized protein</fullName>
    </submittedName>
</protein>
<accession>A0A317X6Y1</accession>
<gene>
    <name evidence="3" type="ORF">BO94DRAFT_543211</name>
</gene>
<name>A0A317X6Y1_9EURO</name>
<keyword evidence="2" id="KW-1133">Transmembrane helix</keyword>
<dbReference type="AlphaFoldDB" id="A0A317X6Y1"/>
<keyword evidence="2" id="KW-0472">Membrane</keyword>
<keyword evidence="2" id="KW-0812">Transmembrane</keyword>
<dbReference type="EMBL" id="MSFK01000005">
    <property type="protein sequence ID" value="PWY93931.1"/>
    <property type="molecule type" value="Genomic_DNA"/>
</dbReference>
<reference evidence="3 4" key="1">
    <citation type="submission" date="2016-12" db="EMBL/GenBank/DDBJ databases">
        <title>The genomes of Aspergillus section Nigri reveals drivers in fungal speciation.</title>
        <authorList>
            <consortium name="DOE Joint Genome Institute"/>
            <person name="Vesth T.C."/>
            <person name="Nybo J."/>
            <person name="Theobald S."/>
            <person name="Brandl J."/>
            <person name="Frisvad J.C."/>
            <person name="Nielsen K.F."/>
            <person name="Lyhne E.K."/>
            <person name="Kogle M.E."/>
            <person name="Kuo A."/>
            <person name="Riley R."/>
            <person name="Clum A."/>
            <person name="Nolan M."/>
            <person name="Lipzen A."/>
            <person name="Salamov A."/>
            <person name="Henrissat B."/>
            <person name="Wiebenga A."/>
            <person name="De Vries R.P."/>
            <person name="Grigoriev I.V."/>
            <person name="Mortensen U.H."/>
            <person name="Andersen M.R."/>
            <person name="Baker S.E."/>
        </authorList>
    </citation>
    <scope>NUCLEOTIDE SEQUENCE [LARGE SCALE GENOMIC DNA]</scope>
    <source>
        <strain evidence="3 4">CBS 115572</strain>
    </source>
</reference>
<dbReference type="OrthoDB" id="4509553at2759"/>